<dbReference type="Gene3D" id="2.130.10.130">
    <property type="entry name" value="Integrin alpha, N-terminal"/>
    <property type="match status" value="2"/>
</dbReference>
<dbReference type="NCBIfam" id="TIGR04183">
    <property type="entry name" value="Por_Secre_tail"/>
    <property type="match status" value="1"/>
</dbReference>
<feature type="signal peptide" evidence="2">
    <location>
        <begin position="1"/>
        <end position="20"/>
    </location>
</feature>
<accession>A0A1I2DH65</accession>
<dbReference type="PANTHER" id="PTHR46580:SF2">
    <property type="entry name" value="MAM DOMAIN-CONTAINING PROTEIN"/>
    <property type="match status" value="1"/>
</dbReference>
<keyword evidence="4" id="KW-1185">Reference proteome</keyword>
<dbReference type="InterPro" id="IPR026444">
    <property type="entry name" value="Secre_tail"/>
</dbReference>
<dbReference type="Proteomes" id="UP000198598">
    <property type="component" value="Unassembled WGS sequence"/>
</dbReference>
<protein>
    <submittedName>
        <fullName evidence="3">Por secretion system C-terminal sorting domain-containing protein</fullName>
    </submittedName>
</protein>
<organism evidence="3 4">
    <name type="scientific">Spirosoma endophyticum</name>
    <dbReference type="NCBI Taxonomy" id="662367"/>
    <lineage>
        <taxon>Bacteria</taxon>
        <taxon>Pseudomonadati</taxon>
        <taxon>Bacteroidota</taxon>
        <taxon>Cytophagia</taxon>
        <taxon>Cytophagales</taxon>
        <taxon>Cytophagaceae</taxon>
        <taxon>Spirosoma</taxon>
    </lineage>
</organism>
<dbReference type="STRING" id="662367.SAMN05216167_119127"/>
<dbReference type="EMBL" id="FOLQ01000019">
    <property type="protein sequence ID" value="SFE79788.1"/>
    <property type="molecule type" value="Genomic_DNA"/>
</dbReference>
<evidence type="ECO:0000256" key="1">
    <source>
        <dbReference type="ARBA" id="ARBA00022729"/>
    </source>
</evidence>
<dbReference type="InterPro" id="IPR013517">
    <property type="entry name" value="FG-GAP"/>
</dbReference>
<name>A0A1I2DH65_9BACT</name>
<evidence type="ECO:0000256" key="2">
    <source>
        <dbReference type="SAM" id="SignalP"/>
    </source>
</evidence>
<evidence type="ECO:0000313" key="4">
    <source>
        <dbReference type="Proteomes" id="UP000198598"/>
    </source>
</evidence>
<dbReference type="Gene3D" id="2.60.40.10">
    <property type="entry name" value="Immunoglobulins"/>
    <property type="match status" value="1"/>
</dbReference>
<reference evidence="3 4" key="1">
    <citation type="submission" date="2016-10" db="EMBL/GenBank/DDBJ databases">
        <authorList>
            <person name="de Groot N.N."/>
        </authorList>
    </citation>
    <scope>NUCLEOTIDE SEQUENCE [LARGE SCALE GENOMIC DNA]</scope>
    <source>
        <strain evidence="3 4">DSM 26130</strain>
    </source>
</reference>
<evidence type="ECO:0000313" key="3">
    <source>
        <dbReference type="EMBL" id="SFE79788.1"/>
    </source>
</evidence>
<feature type="chain" id="PRO_5011652603" evidence="2">
    <location>
        <begin position="21"/>
        <end position="644"/>
    </location>
</feature>
<dbReference type="Pfam" id="PF13517">
    <property type="entry name" value="FG-GAP_3"/>
    <property type="match status" value="3"/>
</dbReference>
<dbReference type="InterPro" id="IPR013783">
    <property type="entry name" value="Ig-like_fold"/>
</dbReference>
<sequence>MANGWLIALLWLLALRPLHAQQVVSTLPGLNANTAPTNTAISLTANTTLPVDYKLNVFSAQAGGQKAGLNQVANNTATFYPATAFKPGEVVYVTAPASGYVYQFTTAAGVGPGTFLAGTNVGVGDYPLSFVAADVDGDGDLDLLAANHFTSTVSIRVNDGKGNFSGDSQVSVEYYPSSMIAADVDGDGDLDILAGSIQFNNVSVRFNDGKGNFSGNAQYATAGIPRNIMAADIDGDGDLDILATSDSGYVLIYFNNGTGNFADHYFVVGGHRPISMALADVDGDGDLDVLTLSQFGHNVHVMFNNGHGIFSSHYDNNRVDLGEFSYPNTIVAADVDGDGDPDFLTTNGGHDDVSVRFNDGKGNFSGNSQVSVGEVPLSITVADVDGDGDLDILTANNRSKDVSVRLNNGRGSFSGNIQVRMDDDPNKVVAADVDGDGDLDFLTANYPNGRVSVRFNQAASMPVTLKEFTAKAETDMVRLAWQTELETHFAGFQIERSLDAKEFSPLGWQEAKASTQGGSAYGFNDLSLPSTASTLYYRLKMVDQDGSVAYSSIKSVVLNTQSLGLVVLGNPVRDNLQLIISSPLAQSLQVQVLSMGGQVVHQQTLQVSEGRSQTEIGLVGLTAGLYQLVVSDGLSRRMERVLIE</sequence>
<proteinExistence type="predicted"/>
<dbReference type="PANTHER" id="PTHR46580">
    <property type="entry name" value="SENSOR KINASE-RELATED"/>
    <property type="match status" value="1"/>
</dbReference>
<dbReference type="AlphaFoldDB" id="A0A1I2DH65"/>
<gene>
    <name evidence="3" type="ORF">SAMN05216167_119127</name>
</gene>
<keyword evidence="1 2" id="KW-0732">Signal</keyword>
<dbReference type="InterPro" id="IPR028994">
    <property type="entry name" value="Integrin_alpha_N"/>
</dbReference>
<dbReference type="SUPFAM" id="SSF69318">
    <property type="entry name" value="Integrin alpha N-terminal domain"/>
    <property type="match status" value="1"/>
</dbReference>